<dbReference type="InterPro" id="IPR057326">
    <property type="entry name" value="KR_dom"/>
</dbReference>
<dbReference type="PANTHER" id="PTHR44196">
    <property type="entry name" value="DEHYDROGENASE/REDUCTASE SDR FAMILY MEMBER 7B"/>
    <property type="match status" value="1"/>
</dbReference>
<evidence type="ECO:0000259" key="4">
    <source>
        <dbReference type="SMART" id="SM00822"/>
    </source>
</evidence>
<evidence type="ECO:0000256" key="3">
    <source>
        <dbReference type="RuleBase" id="RU000363"/>
    </source>
</evidence>
<dbReference type="PRINTS" id="PR00081">
    <property type="entry name" value="GDHRDH"/>
</dbReference>
<comment type="similarity">
    <text evidence="1 3">Belongs to the short-chain dehydrogenases/reductases (SDR) family.</text>
</comment>
<dbReference type="OrthoDB" id="9775296at2"/>
<dbReference type="AlphaFoldDB" id="A0A4Q2L349"/>
<dbReference type="Pfam" id="PF00106">
    <property type="entry name" value="adh_short"/>
    <property type="match status" value="1"/>
</dbReference>
<evidence type="ECO:0000256" key="1">
    <source>
        <dbReference type="ARBA" id="ARBA00006484"/>
    </source>
</evidence>
<dbReference type="CDD" id="cd05233">
    <property type="entry name" value="SDR_c"/>
    <property type="match status" value="1"/>
</dbReference>
<proteinExistence type="inferred from homology"/>
<keyword evidence="6" id="KW-1185">Reference proteome</keyword>
<dbReference type="Gene3D" id="3.40.50.720">
    <property type="entry name" value="NAD(P)-binding Rossmann-like Domain"/>
    <property type="match status" value="1"/>
</dbReference>
<dbReference type="RefSeq" id="WP_129520174.1">
    <property type="nucleotide sequence ID" value="NZ_SDPN01000009.1"/>
</dbReference>
<dbReference type="SUPFAM" id="SSF51735">
    <property type="entry name" value="NAD(P)-binding Rossmann-fold domains"/>
    <property type="match status" value="1"/>
</dbReference>
<evidence type="ECO:0000313" key="6">
    <source>
        <dbReference type="Proteomes" id="UP000293865"/>
    </source>
</evidence>
<dbReference type="Proteomes" id="UP000293865">
    <property type="component" value="Unassembled WGS sequence"/>
</dbReference>
<dbReference type="GO" id="GO:0016491">
    <property type="term" value="F:oxidoreductase activity"/>
    <property type="evidence" value="ECO:0007669"/>
    <property type="project" value="UniProtKB-KW"/>
</dbReference>
<organism evidence="5 6">
    <name type="scientific">Agromyces albus</name>
    <dbReference type="NCBI Taxonomy" id="205332"/>
    <lineage>
        <taxon>Bacteria</taxon>
        <taxon>Bacillati</taxon>
        <taxon>Actinomycetota</taxon>
        <taxon>Actinomycetes</taxon>
        <taxon>Micrococcales</taxon>
        <taxon>Microbacteriaceae</taxon>
        <taxon>Agromyces</taxon>
    </lineage>
</organism>
<dbReference type="SMART" id="SM00822">
    <property type="entry name" value="PKS_KR"/>
    <property type="match status" value="1"/>
</dbReference>
<gene>
    <name evidence="5" type="ORF">ESP51_06975</name>
</gene>
<sequence length="263" mass="28082">MKIADKVFVVTGGGNGMGREIVLGLAARGARVAALDLNGAGLAETLRLAGQVDGRVTAHEVNVTDRDAVRGLPALVEKTHGSVDGIVNIAGVIHRFVHFSELTEDEEQRVMNVNFWGTVNMCRTFLPILRERPEAIIVNMSSLAALLPFAGQSFYGASKGAVKQFSEGLYAELLDTSVAVSTIFPGNISTNLTGNSGVKMIDAGGRKVRVTTPADAGRQIVDGIAKRKFRILVGGDARVLDKLARISPRRATRFIADQMKSVL</sequence>
<dbReference type="EMBL" id="SDPN01000009">
    <property type="protein sequence ID" value="RXZ71867.1"/>
    <property type="molecule type" value="Genomic_DNA"/>
</dbReference>
<dbReference type="GO" id="GO:0016020">
    <property type="term" value="C:membrane"/>
    <property type="evidence" value="ECO:0007669"/>
    <property type="project" value="TreeGrafter"/>
</dbReference>
<evidence type="ECO:0000256" key="2">
    <source>
        <dbReference type="ARBA" id="ARBA00023002"/>
    </source>
</evidence>
<comment type="caution">
    <text evidence="5">The sequence shown here is derived from an EMBL/GenBank/DDBJ whole genome shotgun (WGS) entry which is preliminary data.</text>
</comment>
<dbReference type="InterPro" id="IPR002347">
    <property type="entry name" value="SDR_fam"/>
</dbReference>
<accession>A0A4Q2L349</accession>
<reference evidence="5 6" key="1">
    <citation type="submission" date="2019-01" db="EMBL/GenBank/DDBJ databases">
        <title>Agromyces.</title>
        <authorList>
            <person name="Li J."/>
        </authorList>
    </citation>
    <scope>NUCLEOTIDE SEQUENCE [LARGE SCALE GENOMIC DNA]</scope>
    <source>
        <strain evidence="5 6">DSM 15934</strain>
    </source>
</reference>
<dbReference type="InterPro" id="IPR036291">
    <property type="entry name" value="NAD(P)-bd_dom_sf"/>
</dbReference>
<dbReference type="PANTHER" id="PTHR44196:SF1">
    <property type="entry name" value="DEHYDROGENASE_REDUCTASE SDR FAMILY MEMBER 7B"/>
    <property type="match status" value="1"/>
</dbReference>
<name>A0A4Q2L349_9MICO</name>
<dbReference type="PRINTS" id="PR00080">
    <property type="entry name" value="SDRFAMILY"/>
</dbReference>
<protein>
    <submittedName>
        <fullName evidence="5">SDR family NAD(P)-dependent oxidoreductase</fullName>
    </submittedName>
</protein>
<evidence type="ECO:0000313" key="5">
    <source>
        <dbReference type="EMBL" id="RXZ71867.1"/>
    </source>
</evidence>
<keyword evidence="2" id="KW-0560">Oxidoreductase</keyword>
<feature type="domain" description="Ketoreductase" evidence="4">
    <location>
        <begin position="6"/>
        <end position="183"/>
    </location>
</feature>